<name>A0A369QMJ5_9BACT</name>
<gene>
    <name evidence="4" type="ORF">AHMF7616_03507</name>
</gene>
<keyword evidence="4" id="KW-0547">Nucleotide-binding</keyword>
<sequence length="1531" mass="165553">MRTRFTSFTLFLPAWLFFKKWASLALFLALWLSLSFLAQAQTIEWQQTIGGSQEDQLTITQQTSDGGYILGGTSYSGKGGDKFENSRGNLDYWIVKLDSTGKKQWDRTFGGNDYDHLMALQQTSDGGYILGGSSRSNVSGDKSEKSQGEADYWIIKLNPNGQKMWDKTLGGNFTDLLVSVQQTHDGGYILGGSSYSAKSGDKSEGSKGSDDYWIVKLDAAGKKQWDKIIGGSDYDRLRALQQTPDGGYILGGTSGSNSSSDKSEDSRGGNDYWIVKLTAAGVKQWDQTFGGSSDDYLTALQQTQDEGYIVGGESRSDSSGDKSHGRKGNTSNSDYWILKLKADGTKDWDKTFGGSNSDALTSIQLTNDGGYILGGSSDSRIGGDKSEDRRGGADYWIVKLTGAGKKQWDQTLGGTGYDILTSVEQTQDGGYILGGYSGSGISGDKTGASRGNTDYWVVKLKAGSNKPQKITFAAIPPKTVYDKPFALQATASSGLPVIFRVISGPATIKGNLITLTGGGTVTIEASQPGNAEFRGAPEVIRSFLVDVDYTRLWDRTLGGSHADKLSAMIPTPDGGYLLGGTSNSSSTWDKSQSRQGGTDFWIVKLDSSGYKLWDKTYGGAANDNLQALVATPDGGFLLGGTSASGNTGAKSQPSRGKEDYWVVKIDSSGTQLWDKTYGTDQSDTFTALIITPDGGYLLGGYTGGGINGDKTEASRDTTGTPYVYNDFWVLKLDSQGAKQWDKTIGGKSVELLGGLINTPGGYLLAGKSSSNSSGDRTAPNYYTIDGGRSDVWVVKINEGGQILWDRAYAHGILYDNYQANIFATTDGNYLVGGYTYDDDFGVYSVFKITPAGEQLWSNAYGQGDYATNLPMSMVNTPDGGYLLANTNGDYSYSGSYWLQKVDKDGNKMYTKFFGNGKYNASENYLTALLATADGSYLLGGYSNSNQNAVKSETSKGDFDYWILKIKEADMPPVTDTSWNYRYGGSWHDKLTSTIRTFDGGYVAAGYSRSPKNGDKTQSRIGLEDYWLLKTDQQGKKLWDKRFGGPRHDFLNQVIQTSDGGYLLAGSSDSGIGGDKTQNSQGNRDYWVIRLDKNGNKLWDKRYGGSGYDELRQIKQLPSGGYLLAGYSNSPASGDKSQLSKGGMDYWIVQIDANGEKQWDKTYGGSADDYLQDVAFTSSLVPDTGYQPDGGLFLGGSSNSGLNGDKSQASRGGHDYWIIRVDSTGQKVWDKRYGGTGQDKFFAFGSNSLTSAGIRLAGNSDSPKSGDKSQPSKGGTDYWLVVIDAAGEIEESLGSIRGDYTYGGSGREELRSLSYVYDQDYLEDGFMLGGTSYSGKSGDKSQESQGGADYWVVRVDIYGRKLADQRLGGSESDELRAVVQTGENQFLLAGRSESGVSGDRTQPSQGQSDYWLIHTTIGTEPLATEKAAAVAARAETAIQRTALDTLATNFVAYPNPFREKATVRFSVETTQPVSLQVHDSQGRQVATLFQGQAQAKQPYTVVWQAKNQAAGLYFLRLQTAGKVQHQKVLLAK</sequence>
<dbReference type="NCBIfam" id="TIGR04183">
    <property type="entry name" value="Por_Secre_tail"/>
    <property type="match status" value="1"/>
</dbReference>
<evidence type="ECO:0000313" key="5">
    <source>
        <dbReference type="Proteomes" id="UP000253919"/>
    </source>
</evidence>
<dbReference type="PANTHER" id="PTHR42754:SF1">
    <property type="entry name" value="LIPOPROTEIN"/>
    <property type="match status" value="1"/>
</dbReference>
<dbReference type="OrthoDB" id="9779968at2"/>
<proteinExistence type="predicted"/>
<feature type="domain" description="Secretion system C-terminal sorting" evidence="3">
    <location>
        <begin position="1452"/>
        <end position="1527"/>
    </location>
</feature>
<accession>A0A369QMJ5</accession>
<feature type="region of interest" description="Disordered" evidence="1">
    <location>
        <begin position="245"/>
        <end position="268"/>
    </location>
</feature>
<evidence type="ECO:0000259" key="3">
    <source>
        <dbReference type="Pfam" id="PF18962"/>
    </source>
</evidence>
<dbReference type="GO" id="GO:0003678">
    <property type="term" value="F:DNA helicase activity"/>
    <property type="evidence" value="ECO:0007669"/>
    <property type="project" value="UniProtKB-EC"/>
</dbReference>
<keyword evidence="2" id="KW-0732">Signal</keyword>
<dbReference type="PANTHER" id="PTHR42754">
    <property type="entry name" value="ENDOGLUCANASE"/>
    <property type="match status" value="1"/>
</dbReference>
<dbReference type="Pfam" id="PF18962">
    <property type="entry name" value="Por_Secre_tail"/>
    <property type="match status" value="1"/>
</dbReference>
<keyword evidence="4" id="KW-0378">Hydrolase</keyword>
<evidence type="ECO:0000256" key="1">
    <source>
        <dbReference type="SAM" id="MobiDB-lite"/>
    </source>
</evidence>
<feature type="signal peptide" evidence="2">
    <location>
        <begin position="1"/>
        <end position="40"/>
    </location>
</feature>
<protein>
    <submittedName>
        <fullName evidence="4">DNA helicase</fullName>
        <ecNumber evidence="4">3.6.4.12</ecNumber>
    </submittedName>
</protein>
<dbReference type="RefSeq" id="WP_115373976.1">
    <property type="nucleotide sequence ID" value="NZ_QASA01000001.1"/>
</dbReference>
<dbReference type="GO" id="GO:0016787">
    <property type="term" value="F:hydrolase activity"/>
    <property type="evidence" value="ECO:0007669"/>
    <property type="project" value="UniProtKB-KW"/>
</dbReference>
<feature type="chain" id="PRO_5017019125" evidence="2">
    <location>
        <begin position="41"/>
        <end position="1531"/>
    </location>
</feature>
<comment type="caution">
    <text evidence="4">The sequence shown here is derived from an EMBL/GenBank/DDBJ whole genome shotgun (WGS) entry which is preliminary data.</text>
</comment>
<organism evidence="4 5">
    <name type="scientific">Adhaeribacter pallidiroseus</name>
    <dbReference type="NCBI Taxonomy" id="2072847"/>
    <lineage>
        <taxon>Bacteria</taxon>
        <taxon>Pseudomonadati</taxon>
        <taxon>Bacteroidota</taxon>
        <taxon>Cytophagia</taxon>
        <taxon>Cytophagales</taxon>
        <taxon>Hymenobacteraceae</taxon>
        <taxon>Adhaeribacter</taxon>
    </lineage>
</organism>
<keyword evidence="4" id="KW-0347">Helicase</keyword>
<keyword evidence="4" id="KW-0067">ATP-binding</keyword>
<feature type="region of interest" description="Disordered" evidence="1">
    <location>
        <begin position="310"/>
        <end position="329"/>
    </location>
</feature>
<reference evidence="4 5" key="1">
    <citation type="submission" date="2018-04" db="EMBL/GenBank/DDBJ databases">
        <title>Adhaeribacter sp. HMF7616 genome sequencing and assembly.</title>
        <authorList>
            <person name="Kang H."/>
            <person name="Kang J."/>
            <person name="Cha I."/>
            <person name="Kim H."/>
            <person name="Joh K."/>
        </authorList>
    </citation>
    <scope>NUCLEOTIDE SEQUENCE [LARGE SCALE GENOMIC DNA]</scope>
    <source>
        <strain evidence="4 5">HMF7616</strain>
    </source>
</reference>
<dbReference type="Proteomes" id="UP000253919">
    <property type="component" value="Unassembled WGS sequence"/>
</dbReference>
<dbReference type="InterPro" id="IPR026444">
    <property type="entry name" value="Secre_tail"/>
</dbReference>
<keyword evidence="5" id="KW-1185">Reference proteome</keyword>
<dbReference type="EMBL" id="QASA01000001">
    <property type="protein sequence ID" value="RDC64885.1"/>
    <property type="molecule type" value="Genomic_DNA"/>
</dbReference>
<dbReference type="EC" id="3.6.4.12" evidence="4"/>
<feature type="compositionally biased region" description="Basic and acidic residues" evidence="1">
    <location>
        <begin position="314"/>
        <end position="323"/>
    </location>
</feature>
<evidence type="ECO:0000256" key="2">
    <source>
        <dbReference type="SAM" id="SignalP"/>
    </source>
</evidence>
<dbReference type="Gene3D" id="2.60.40.4070">
    <property type="match status" value="1"/>
</dbReference>
<evidence type="ECO:0000313" key="4">
    <source>
        <dbReference type="EMBL" id="RDC64885.1"/>
    </source>
</evidence>